<dbReference type="Gene3D" id="3.90.226.10">
    <property type="entry name" value="2-enoyl-CoA Hydratase, Chain A, domain 1"/>
    <property type="match status" value="1"/>
</dbReference>
<dbReference type="AlphaFoldDB" id="A0A6C0ACL5"/>
<dbReference type="PANTHER" id="PTHR35984">
    <property type="entry name" value="PERIPLASMIC SERINE PROTEASE"/>
    <property type="match status" value="1"/>
</dbReference>
<organism evidence="1">
    <name type="scientific">viral metagenome</name>
    <dbReference type="NCBI Taxonomy" id="1070528"/>
    <lineage>
        <taxon>unclassified sequences</taxon>
        <taxon>metagenomes</taxon>
        <taxon>organismal metagenomes</taxon>
    </lineage>
</organism>
<dbReference type="SUPFAM" id="SSF52096">
    <property type="entry name" value="ClpP/crotonase"/>
    <property type="match status" value="1"/>
</dbReference>
<dbReference type="InterPro" id="IPR029045">
    <property type="entry name" value="ClpP/crotonase-like_dom_sf"/>
</dbReference>
<evidence type="ECO:0000313" key="1">
    <source>
        <dbReference type="EMBL" id="QHS77331.1"/>
    </source>
</evidence>
<accession>A0A6C0ACL5</accession>
<proteinExistence type="predicted"/>
<reference evidence="1" key="1">
    <citation type="journal article" date="2020" name="Nature">
        <title>Giant virus diversity and host interactions through global metagenomics.</title>
        <authorList>
            <person name="Schulz F."/>
            <person name="Roux S."/>
            <person name="Paez-Espino D."/>
            <person name="Jungbluth S."/>
            <person name="Walsh D.A."/>
            <person name="Denef V.J."/>
            <person name="McMahon K.D."/>
            <person name="Konstantinidis K.T."/>
            <person name="Eloe-Fadrosh E.A."/>
            <person name="Kyrpides N.C."/>
            <person name="Woyke T."/>
        </authorList>
    </citation>
    <scope>NUCLEOTIDE SEQUENCE</scope>
    <source>
        <strain evidence="1">GVMAG-S-1004661-13</strain>
    </source>
</reference>
<protein>
    <recommendedName>
        <fullName evidence="2">Serine dehydrogenase proteinase</fullName>
    </recommendedName>
</protein>
<evidence type="ECO:0008006" key="2">
    <source>
        <dbReference type="Google" id="ProtNLM"/>
    </source>
</evidence>
<dbReference type="Pfam" id="PF01972">
    <property type="entry name" value="SDH_protease"/>
    <property type="match status" value="1"/>
</dbReference>
<sequence length="269" mass="31176">MSFLNSFLIPLSSSSLFDDIKSYEKQNKTNIIFLIDYTWDKLPFNDRFENNKYRYYIMSIDNHKLFLEKINWIQMYSKNKDLDIIYHTHGGSVMSSDIISNLLLNYPQNVRSHIPCICQSAGTLLALSSKEMYMNFYSLLGPVDPQLSYQSINTEYDKTSSRCLIKLKEKKSVNGIDDSILIKIIESELFHNDGIETIKSILNKRSPNMTKDNIEKVCEILCSGKYPHHKPLNRNKIEEMGIKVTGSISPQICNLFNELCVLKKDLKFI</sequence>
<dbReference type="InterPro" id="IPR002825">
    <property type="entry name" value="Pept_S49_ser-pept_pro"/>
</dbReference>
<dbReference type="EMBL" id="MN740545">
    <property type="protein sequence ID" value="QHS77331.1"/>
    <property type="molecule type" value="Genomic_DNA"/>
</dbReference>
<dbReference type="GO" id="GO:0016020">
    <property type="term" value="C:membrane"/>
    <property type="evidence" value="ECO:0007669"/>
    <property type="project" value="InterPro"/>
</dbReference>
<name>A0A6C0ACL5_9ZZZZ</name>
<dbReference type="PANTHER" id="PTHR35984:SF1">
    <property type="entry name" value="PERIPLASMIC SERINE PROTEASE"/>
    <property type="match status" value="1"/>
</dbReference>